<gene>
    <name evidence="2" type="ORF">DKK78_11885</name>
</gene>
<dbReference type="GO" id="GO:0003676">
    <property type="term" value="F:nucleic acid binding"/>
    <property type="evidence" value="ECO:0007669"/>
    <property type="project" value="InterPro"/>
</dbReference>
<comment type="caution">
    <text evidence="2">The sequence shown here is derived from an EMBL/GenBank/DDBJ whole genome shotgun (WGS) entry which is preliminary data.</text>
</comment>
<dbReference type="EMBL" id="QGLO01000011">
    <property type="protein sequence ID" value="PXY88445.1"/>
    <property type="molecule type" value="Genomic_DNA"/>
</dbReference>
<dbReference type="GO" id="GO:0004519">
    <property type="term" value="F:endonuclease activity"/>
    <property type="evidence" value="ECO:0007669"/>
    <property type="project" value="InterPro"/>
</dbReference>
<dbReference type="InterPro" id="IPR002711">
    <property type="entry name" value="HNH"/>
</dbReference>
<feature type="domain" description="HNH nuclease" evidence="1">
    <location>
        <begin position="24"/>
        <end position="86"/>
    </location>
</feature>
<dbReference type="RefSeq" id="WP_110448784.1">
    <property type="nucleotide sequence ID" value="NZ_CP132381.1"/>
</dbReference>
<sequence length="201" mass="23749">MARVHGNRIITRRTNYSLLKDYRNYRSILIEDFKNICGYCGKNFEYISCQSQIDHFIPLSFCKENGKDELTYKYENLVYSCSVCNRNKSNDWPSKSFTSHHNNIQGYVDPASSDYDVHLSRDENGSIIANTEVGNYMVSHFKFNVRPIDIIWLVEQLQEKLIVLEKKIEQQMDNESFKEFYIISKKLNKSFSTLKEHKEQL</sequence>
<name>A0A2V4DPC7_9GAMM</name>
<dbReference type="InterPro" id="IPR003615">
    <property type="entry name" value="HNH_nuc"/>
</dbReference>
<dbReference type="Pfam" id="PF01844">
    <property type="entry name" value="HNH"/>
    <property type="match status" value="1"/>
</dbReference>
<proteinExistence type="predicted"/>
<keyword evidence="3" id="KW-1185">Reference proteome</keyword>
<dbReference type="Gene3D" id="1.10.30.50">
    <property type="match status" value="1"/>
</dbReference>
<reference evidence="2 3" key="1">
    <citation type="submission" date="2018-05" db="EMBL/GenBank/DDBJ databases">
        <title>Reference genomes for bee gut microbiota database.</title>
        <authorList>
            <person name="Ellegaard K.M."/>
        </authorList>
    </citation>
    <scope>NUCLEOTIDE SEQUENCE [LARGE SCALE GENOMIC DNA]</scope>
    <source>
        <strain evidence="2 3">ESL0172</strain>
    </source>
</reference>
<dbReference type="CDD" id="cd00085">
    <property type="entry name" value="HNHc"/>
    <property type="match status" value="1"/>
</dbReference>
<accession>A0A2V4DPC7</accession>
<dbReference type="OrthoDB" id="9802901at2"/>
<dbReference type="Proteomes" id="UP000247673">
    <property type="component" value="Unassembled WGS sequence"/>
</dbReference>
<evidence type="ECO:0000313" key="2">
    <source>
        <dbReference type="EMBL" id="PXY88445.1"/>
    </source>
</evidence>
<dbReference type="SMART" id="SM00507">
    <property type="entry name" value="HNHc"/>
    <property type="match status" value="1"/>
</dbReference>
<evidence type="ECO:0000259" key="1">
    <source>
        <dbReference type="SMART" id="SM00507"/>
    </source>
</evidence>
<dbReference type="GO" id="GO:0008270">
    <property type="term" value="F:zinc ion binding"/>
    <property type="evidence" value="ECO:0007669"/>
    <property type="project" value="InterPro"/>
</dbReference>
<dbReference type="AlphaFoldDB" id="A0A2V4DPC7"/>
<evidence type="ECO:0000313" key="3">
    <source>
        <dbReference type="Proteomes" id="UP000247673"/>
    </source>
</evidence>
<protein>
    <recommendedName>
        <fullName evidence="1">HNH nuclease domain-containing protein</fullName>
    </recommendedName>
</protein>
<organism evidence="2 3">
    <name type="scientific">Gilliamella apis</name>
    <dbReference type="NCBI Taxonomy" id="1970738"/>
    <lineage>
        <taxon>Bacteria</taxon>
        <taxon>Pseudomonadati</taxon>
        <taxon>Pseudomonadota</taxon>
        <taxon>Gammaproteobacteria</taxon>
        <taxon>Orbales</taxon>
        <taxon>Orbaceae</taxon>
        <taxon>Gilliamella</taxon>
    </lineage>
</organism>